<sequence>MLLGRVRGTVVATRKDENLTGLRFLLVEELDAACSGTGRFLVAADAVGAGTGEVVLYASGSSARLTDVTRDRPVDAVISAIVDTVEAGGDVLYSKASPDPGGTLS</sequence>
<proteinExistence type="predicted"/>
<dbReference type="PANTHER" id="PTHR36539">
    <property type="entry name" value="ETHANOLAMINE UTILIZATION PROTEIN EUTN"/>
    <property type="match status" value="1"/>
</dbReference>
<protein>
    <submittedName>
        <fullName evidence="3">EutN/CcmL family microcompartment protein</fullName>
    </submittedName>
</protein>
<dbReference type="Pfam" id="PF03319">
    <property type="entry name" value="EutN_CcmL"/>
    <property type="match status" value="1"/>
</dbReference>
<evidence type="ECO:0000256" key="1">
    <source>
        <dbReference type="ARBA" id="ARBA00024322"/>
    </source>
</evidence>
<dbReference type="InterPro" id="IPR036677">
    <property type="entry name" value="EutN_CcmL_sf"/>
</dbReference>
<keyword evidence="2" id="KW-1283">Bacterial microcompartment</keyword>
<name>A0A956M0C4_UNCEI</name>
<dbReference type="GO" id="GO:0031469">
    <property type="term" value="C:bacterial microcompartment"/>
    <property type="evidence" value="ECO:0007669"/>
    <property type="project" value="UniProtKB-SubCell"/>
</dbReference>
<evidence type="ECO:0000256" key="2">
    <source>
        <dbReference type="ARBA" id="ARBA00024446"/>
    </source>
</evidence>
<dbReference type="InterPro" id="IPR004992">
    <property type="entry name" value="EutN_CcmL"/>
</dbReference>
<dbReference type="Proteomes" id="UP000697710">
    <property type="component" value="Unassembled WGS sequence"/>
</dbReference>
<dbReference type="CDD" id="cd01614">
    <property type="entry name" value="EutN_CcmL"/>
    <property type="match status" value="1"/>
</dbReference>
<evidence type="ECO:0000313" key="3">
    <source>
        <dbReference type="EMBL" id="MCA9728448.1"/>
    </source>
</evidence>
<dbReference type="PROSITE" id="PS51932">
    <property type="entry name" value="BMV"/>
    <property type="match status" value="1"/>
</dbReference>
<reference evidence="3" key="2">
    <citation type="journal article" date="2021" name="Microbiome">
        <title>Successional dynamics and alternative stable states in a saline activated sludge microbial community over 9 years.</title>
        <authorList>
            <person name="Wang Y."/>
            <person name="Ye J."/>
            <person name="Ju F."/>
            <person name="Liu L."/>
            <person name="Boyd J.A."/>
            <person name="Deng Y."/>
            <person name="Parks D.H."/>
            <person name="Jiang X."/>
            <person name="Yin X."/>
            <person name="Woodcroft B.J."/>
            <person name="Tyson G.W."/>
            <person name="Hugenholtz P."/>
            <person name="Polz M.F."/>
            <person name="Zhang T."/>
        </authorList>
    </citation>
    <scope>NUCLEOTIDE SEQUENCE</scope>
    <source>
        <strain evidence="3">HKST-UBA01</strain>
    </source>
</reference>
<comment type="caution">
    <text evidence="3">The sequence shown here is derived from an EMBL/GenBank/DDBJ whole genome shotgun (WGS) entry which is preliminary data.</text>
</comment>
<comment type="subcellular location">
    <subcellularLocation>
        <location evidence="1">Bacterial microcompartment</location>
    </subcellularLocation>
</comment>
<dbReference type="PANTHER" id="PTHR36539:SF1">
    <property type="entry name" value="BACTERIAL MICROCOMPARTMENT SHELL VERTEX PROTEIN EUTN"/>
    <property type="match status" value="1"/>
</dbReference>
<accession>A0A956M0C4</accession>
<dbReference type="EMBL" id="JAGQHR010000386">
    <property type="protein sequence ID" value="MCA9728448.1"/>
    <property type="molecule type" value="Genomic_DNA"/>
</dbReference>
<evidence type="ECO:0000313" key="4">
    <source>
        <dbReference type="Proteomes" id="UP000697710"/>
    </source>
</evidence>
<dbReference type="AlphaFoldDB" id="A0A956M0C4"/>
<gene>
    <name evidence="3" type="ORF">KC729_12240</name>
</gene>
<organism evidence="3 4">
    <name type="scientific">Eiseniibacteriota bacterium</name>
    <dbReference type="NCBI Taxonomy" id="2212470"/>
    <lineage>
        <taxon>Bacteria</taxon>
        <taxon>Candidatus Eiseniibacteriota</taxon>
    </lineage>
</organism>
<reference evidence="3" key="1">
    <citation type="submission" date="2020-04" db="EMBL/GenBank/DDBJ databases">
        <authorList>
            <person name="Zhang T."/>
        </authorList>
    </citation>
    <scope>NUCLEOTIDE SEQUENCE</scope>
    <source>
        <strain evidence="3">HKST-UBA01</strain>
    </source>
</reference>
<dbReference type="Gene3D" id="2.40.50.220">
    <property type="entry name" value="EutN/Ccml"/>
    <property type="match status" value="1"/>
</dbReference>
<dbReference type="SUPFAM" id="SSF159133">
    <property type="entry name" value="EutN/CcmL-like"/>
    <property type="match status" value="1"/>
</dbReference>